<dbReference type="InterPro" id="IPR003593">
    <property type="entry name" value="AAA+_ATPase"/>
</dbReference>
<dbReference type="GO" id="GO:0016887">
    <property type="term" value="F:ATP hydrolysis activity"/>
    <property type="evidence" value="ECO:0007669"/>
    <property type="project" value="InterPro"/>
</dbReference>
<dbReference type="Proteomes" id="UP000279029">
    <property type="component" value="Chromosome"/>
</dbReference>
<dbReference type="SMART" id="SM00382">
    <property type="entry name" value="AAA"/>
    <property type="match status" value="1"/>
</dbReference>
<proteinExistence type="inferred from homology"/>
<dbReference type="PROSITE" id="PS50893">
    <property type="entry name" value="ABC_TRANSPORTER_2"/>
    <property type="match status" value="1"/>
</dbReference>
<evidence type="ECO:0000313" key="7">
    <source>
        <dbReference type="Proteomes" id="UP000279029"/>
    </source>
</evidence>
<reference evidence="6 7" key="1">
    <citation type="submission" date="2018-09" db="EMBL/GenBank/DDBJ databases">
        <authorList>
            <person name="Postec A."/>
        </authorList>
    </citation>
    <scope>NUCLEOTIDE SEQUENCE [LARGE SCALE GENOMIC DNA]</scope>
    <source>
        <strain evidence="6">70B-A</strain>
    </source>
</reference>
<dbReference type="OrthoDB" id="9802264at2"/>
<dbReference type="EMBL" id="LR130778">
    <property type="protein sequence ID" value="VDN47952.1"/>
    <property type="molecule type" value="Genomic_DNA"/>
</dbReference>
<dbReference type="SUPFAM" id="SSF52540">
    <property type="entry name" value="P-loop containing nucleoside triphosphate hydrolases"/>
    <property type="match status" value="1"/>
</dbReference>
<keyword evidence="3" id="KW-0547">Nucleotide-binding</keyword>
<comment type="similarity">
    <text evidence="1">Belongs to the ABC transporter superfamily.</text>
</comment>
<evidence type="ECO:0000313" key="6">
    <source>
        <dbReference type="EMBL" id="VDN47952.1"/>
    </source>
</evidence>
<evidence type="ECO:0000256" key="4">
    <source>
        <dbReference type="ARBA" id="ARBA00022840"/>
    </source>
</evidence>
<dbReference type="GO" id="GO:0022857">
    <property type="term" value="F:transmembrane transporter activity"/>
    <property type="evidence" value="ECO:0007669"/>
    <property type="project" value="UniProtKB-ARBA"/>
</dbReference>
<evidence type="ECO:0000256" key="1">
    <source>
        <dbReference type="ARBA" id="ARBA00005417"/>
    </source>
</evidence>
<keyword evidence="7" id="KW-1185">Reference proteome</keyword>
<dbReference type="KEGG" id="cbar:PATL70BA_2069"/>
<keyword evidence="6" id="KW-0449">Lipoprotein</keyword>
<evidence type="ECO:0000256" key="2">
    <source>
        <dbReference type="ARBA" id="ARBA00022448"/>
    </source>
</evidence>
<sequence>MADTSIVLKAEQLTKVYGTTVQTEVLHGLNFEIHKNEFTSIIGYSGSGKSTLLNILGALDQPTKGDVIFNDMAFSKMSQNALADFRNQNLGFIFQFHHLLPEFSAIENVLIPTWIKAGRATNIKSNRAKELLELVGLKEFIKSKVTNLSGGQQQRVAIARALINDPAILLGDEPTGNLDSESTDQVYGLFRTINETLGTTLLIVTHNDHIAAKSDRVIELTDGNVSRDYLNSSFSDEEAFLKVAPVYCKICQHMRLEKHNL</sequence>
<dbReference type="Gene3D" id="3.40.50.300">
    <property type="entry name" value="P-loop containing nucleotide triphosphate hydrolases"/>
    <property type="match status" value="1"/>
</dbReference>
<dbReference type="InterPro" id="IPR027417">
    <property type="entry name" value="P-loop_NTPase"/>
</dbReference>
<keyword evidence="2" id="KW-0813">Transport</keyword>
<dbReference type="CDD" id="cd03255">
    <property type="entry name" value="ABC_MJ0796_LolCDE_FtsE"/>
    <property type="match status" value="1"/>
</dbReference>
<gene>
    <name evidence="6" type="primary">lolD</name>
    <name evidence="6" type="ORF">PATL70BA_2069</name>
</gene>
<evidence type="ECO:0000259" key="5">
    <source>
        <dbReference type="PROSITE" id="PS50893"/>
    </source>
</evidence>
<feature type="domain" description="ABC transporter" evidence="5">
    <location>
        <begin position="8"/>
        <end position="247"/>
    </location>
</feature>
<dbReference type="InterPro" id="IPR017871">
    <property type="entry name" value="ABC_transporter-like_CS"/>
</dbReference>
<dbReference type="GO" id="GO:0005524">
    <property type="term" value="F:ATP binding"/>
    <property type="evidence" value="ECO:0007669"/>
    <property type="project" value="UniProtKB-KW"/>
</dbReference>
<protein>
    <submittedName>
        <fullName evidence="6">Outer membrane-specific lipoprotein transporter subunit ATP-binding component of ABC superfamily</fullName>
    </submittedName>
</protein>
<dbReference type="PROSITE" id="PS00211">
    <property type="entry name" value="ABC_TRANSPORTER_1"/>
    <property type="match status" value="1"/>
</dbReference>
<dbReference type="FunFam" id="3.40.50.300:FF:000032">
    <property type="entry name" value="Export ABC transporter ATP-binding protein"/>
    <property type="match status" value="1"/>
</dbReference>
<accession>A0A3P7RZK0</accession>
<dbReference type="PANTHER" id="PTHR42798">
    <property type="entry name" value="LIPOPROTEIN-RELEASING SYSTEM ATP-BINDING PROTEIN LOLD"/>
    <property type="match status" value="1"/>
</dbReference>
<dbReference type="AlphaFoldDB" id="A0A3P7RZK0"/>
<keyword evidence="4 6" id="KW-0067">ATP-binding</keyword>
<dbReference type="RefSeq" id="WP_125137176.1">
    <property type="nucleotide sequence ID" value="NZ_LR130778.1"/>
</dbReference>
<name>A0A3P7RZK0_9FIRM</name>
<dbReference type="InterPro" id="IPR017911">
    <property type="entry name" value="MacB-like_ATP-bd"/>
</dbReference>
<evidence type="ECO:0000256" key="3">
    <source>
        <dbReference type="ARBA" id="ARBA00022741"/>
    </source>
</evidence>
<dbReference type="GO" id="GO:0098796">
    <property type="term" value="C:membrane protein complex"/>
    <property type="evidence" value="ECO:0007669"/>
    <property type="project" value="UniProtKB-ARBA"/>
</dbReference>
<dbReference type="PANTHER" id="PTHR42798:SF7">
    <property type="entry name" value="ALPHA-D-RIBOSE 1-METHYLPHOSPHONATE 5-TRIPHOSPHATE SYNTHASE SUBUNIT PHNL"/>
    <property type="match status" value="1"/>
</dbReference>
<dbReference type="Pfam" id="PF00005">
    <property type="entry name" value="ABC_tran"/>
    <property type="match status" value="1"/>
</dbReference>
<dbReference type="InterPro" id="IPR003439">
    <property type="entry name" value="ABC_transporter-like_ATP-bd"/>
</dbReference>
<organism evidence="6 7">
    <name type="scientific">Petrocella atlantisensis</name>
    <dbReference type="NCBI Taxonomy" id="2173034"/>
    <lineage>
        <taxon>Bacteria</taxon>
        <taxon>Bacillati</taxon>
        <taxon>Bacillota</taxon>
        <taxon>Clostridia</taxon>
        <taxon>Lachnospirales</taxon>
        <taxon>Vallitaleaceae</taxon>
        <taxon>Petrocella</taxon>
    </lineage>
</organism>